<dbReference type="AlphaFoldDB" id="A0A124SG95"/>
<evidence type="ECO:0000313" key="3">
    <source>
        <dbReference type="Proteomes" id="UP000243975"/>
    </source>
</evidence>
<organism evidence="2 3">
    <name type="scientific">Cynara cardunculus var. scolymus</name>
    <name type="common">Globe artichoke</name>
    <name type="synonym">Cynara scolymus</name>
    <dbReference type="NCBI Taxonomy" id="59895"/>
    <lineage>
        <taxon>Eukaryota</taxon>
        <taxon>Viridiplantae</taxon>
        <taxon>Streptophyta</taxon>
        <taxon>Embryophyta</taxon>
        <taxon>Tracheophyta</taxon>
        <taxon>Spermatophyta</taxon>
        <taxon>Magnoliopsida</taxon>
        <taxon>eudicotyledons</taxon>
        <taxon>Gunneridae</taxon>
        <taxon>Pentapetalae</taxon>
        <taxon>asterids</taxon>
        <taxon>campanulids</taxon>
        <taxon>Asterales</taxon>
        <taxon>Asteraceae</taxon>
        <taxon>Carduoideae</taxon>
        <taxon>Cardueae</taxon>
        <taxon>Carduinae</taxon>
        <taxon>Cynara</taxon>
    </lineage>
</organism>
<comment type="caution">
    <text evidence="2">The sequence shown here is derived from an EMBL/GenBank/DDBJ whole genome shotgun (WGS) entry which is preliminary data.</text>
</comment>
<dbReference type="Gramene" id="KVI05698">
    <property type="protein sequence ID" value="KVI05698"/>
    <property type="gene ID" value="Ccrd_015889"/>
</dbReference>
<dbReference type="PANTHER" id="PTHR34959">
    <property type="entry name" value="PROTEIN LAZY 1"/>
    <property type="match status" value="1"/>
</dbReference>
<keyword evidence="3" id="KW-1185">Reference proteome</keyword>
<dbReference type="InterPro" id="IPR038928">
    <property type="entry name" value="LAZY1"/>
</dbReference>
<feature type="compositionally biased region" description="Polar residues" evidence="1">
    <location>
        <begin position="155"/>
        <end position="172"/>
    </location>
</feature>
<dbReference type="OMA" id="CDKYQKN"/>
<reference evidence="2 3" key="1">
    <citation type="journal article" date="2016" name="Sci. Rep.">
        <title>The genome sequence of the outbreeding globe artichoke constructed de novo incorporating a phase-aware low-pass sequencing strategy of F1 progeny.</title>
        <authorList>
            <person name="Scaglione D."/>
            <person name="Reyes-Chin-Wo S."/>
            <person name="Acquadro A."/>
            <person name="Froenicke L."/>
            <person name="Portis E."/>
            <person name="Beitel C."/>
            <person name="Tirone M."/>
            <person name="Mauro R."/>
            <person name="Lo Monaco A."/>
            <person name="Mauromicale G."/>
            <person name="Faccioli P."/>
            <person name="Cattivelli L."/>
            <person name="Rieseberg L."/>
            <person name="Michelmore R."/>
            <person name="Lanteri S."/>
        </authorList>
    </citation>
    <scope>NUCLEOTIDE SEQUENCE [LARGE SCALE GENOMIC DNA]</scope>
    <source>
        <strain evidence="2">2C</strain>
    </source>
</reference>
<dbReference type="STRING" id="59895.A0A124SG95"/>
<gene>
    <name evidence="2" type="ORF">Ccrd_015889</name>
</gene>
<feature type="compositionally biased region" description="Basic and acidic residues" evidence="1">
    <location>
        <begin position="144"/>
        <end position="154"/>
    </location>
</feature>
<evidence type="ECO:0000256" key="1">
    <source>
        <dbReference type="SAM" id="MobiDB-lite"/>
    </source>
</evidence>
<evidence type="ECO:0000313" key="2">
    <source>
        <dbReference type="EMBL" id="KVI05698.1"/>
    </source>
</evidence>
<name>A0A124SG95_CYNCS</name>
<feature type="region of interest" description="Disordered" evidence="1">
    <location>
        <begin position="144"/>
        <end position="181"/>
    </location>
</feature>
<dbReference type="GO" id="GO:2000012">
    <property type="term" value="P:regulation of auxin polar transport"/>
    <property type="evidence" value="ECO:0007669"/>
    <property type="project" value="InterPro"/>
</dbReference>
<sequence length="421" mass="46276">MKLPDWMQHKFRQTNNEHLTEFAPRNSCACLMGKPSLDDLQYYPKSHYHAKAPSNTHIDNQFRKSFACMETARADDERMEEESGAAVSELFHGFLAIGTLATETITTEPATPTFATAVENIMGKETEATENELKLINDELEKVLGPEGKEDRSNDSSGRNSCVNVGRSSPGGTITLGGRPLENNENGAAVCPLQGYLFGSVIGLPETATAKKEHRTSLGELFQRTKMVEEVTGPKSNIGEKQKQKETDKSAVHLMKKILKGRKLYSSSWRSTASSGGTLDSASADKKPRKVQALDFCILQMFHRKVHPEGLVVAPKSENHSKHVTVGNFTNAEYKYRNQMLSEDITVFPLVDASKRSANCTKSNIPHSAYCMSESDGSRECWIKSDADCKPGAGTVEEEVECNVELGGIGLEEVCYATVIV</sequence>
<dbReference type="PANTHER" id="PTHR34959:SF11">
    <property type="match status" value="1"/>
</dbReference>
<dbReference type="EMBL" id="LEKV01001862">
    <property type="protein sequence ID" value="KVI05698.1"/>
    <property type="molecule type" value="Genomic_DNA"/>
</dbReference>
<accession>A0A124SG95</accession>
<dbReference type="Proteomes" id="UP000243975">
    <property type="component" value="Unassembled WGS sequence"/>
</dbReference>
<protein>
    <submittedName>
        <fullName evidence="2">Uncharacterized protein</fullName>
    </submittedName>
</protein>
<proteinExistence type="predicted"/>
<dbReference type="GO" id="GO:0009630">
    <property type="term" value="P:gravitropism"/>
    <property type="evidence" value="ECO:0007669"/>
    <property type="project" value="InterPro"/>
</dbReference>